<dbReference type="Proteomes" id="UP001595945">
    <property type="component" value="Unassembled WGS sequence"/>
</dbReference>
<feature type="transmembrane region" description="Helical" evidence="5">
    <location>
        <begin position="21"/>
        <end position="40"/>
    </location>
</feature>
<evidence type="ECO:0000256" key="3">
    <source>
        <dbReference type="ARBA" id="ARBA00022989"/>
    </source>
</evidence>
<evidence type="ECO:0000256" key="5">
    <source>
        <dbReference type="SAM" id="Phobius"/>
    </source>
</evidence>
<feature type="domain" description="RDD" evidence="6">
    <location>
        <begin position="10"/>
        <end position="145"/>
    </location>
</feature>
<dbReference type="InterPro" id="IPR010432">
    <property type="entry name" value="RDD"/>
</dbReference>
<evidence type="ECO:0000256" key="2">
    <source>
        <dbReference type="ARBA" id="ARBA00022692"/>
    </source>
</evidence>
<evidence type="ECO:0000313" key="7">
    <source>
        <dbReference type="EMBL" id="MFC4823167.1"/>
    </source>
</evidence>
<evidence type="ECO:0000259" key="6">
    <source>
        <dbReference type="Pfam" id="PF06271"/>
    </source>
</evidence>
<feature type="transmembrane region" description="Helical" evidence="5">
    <location>
        <begin position="60"/>
        <end position="78"/>
    </location>
</feature>
<accession>A0ABD5PXV1</accession>
<dbReference type="PANTHER" id="PTHR38480:SF1">
    <property type="entry name" value="SLR0254 PROTEIN"/>
    <property type="match status" value="1"/>
</dbReference>
<evidence type="ECO:0000256" key="4">
    <source>
        <dbReference type="ARBA" id="ARBA00023136"/>
    </source>
</evidence>
<organism evidence="7 8">
    <name type="scientific">Halorussus aquaticus</name>
    <dbReference type="NCBI Taxonomy" id="2953748"/>
    <lineage>
        <taxon>Archaea</taxon>
        <taxon>Methanobacteriati</taxon>
        <taxon>Methanobacteriota</taxon>
        <taxon>Stenosarchaea group</taxon>
        <taxon>Halobacteria</taxon>
        <taxon>Halobacteriales</taxon>
        <taxon>Haladaptataceae</taxon>
        <taxon>Halorussus</taxon>
    </lineage>
</organism>
<keyword evidence="4 5" id="KW-0472">Membrane</keyword>
<protein>
    <submittedName>
        <fullName evidence="7">RDD family protein</fullName>
    </submittedName>
</protein>
<dbReference type="RefSeq" id="WP_254267343.1">
    <property type="nucleotide sequence ID" value="NZ_CP100400.1"/>
</dbReference>
<dbReference type="GeneID" id="73045790"/>
<keyword evidence="8" id="KW-1185">Reference proteome</keyword>
<dbReference type="PANTHER" id="PTHR38480">
    <property type="entry name" value="SLR0254 PROTEIN"/>
    <property type="match status" value="1"/>
</dbReference>
<comment type="subcellular location">
    <subcellularLocation>
        <location evidence="1">Membrane</location>
        <topology evidence="1">Multi-pass membrane protein</topology>
    </subcellularLocation>
</comment>
<keyword evidence="2 5" id="KW-0812">Transmembrane</keyword>
<reference evidence="7 8" key="1">
    <citation type="journal article" date="2019" name="Int. J. Syst. Evol. Microbiol.">
        <title>The Global Catalogue of Microorganisms (GCM) 10K type strain sequencing project: providing services to taxonomists for standard genome sequencing and annotation.</title>
        <authorList>
            <consortium name="The Broad Institute Genomics Platform"/>
            <consortium name="The Broad Institute Genome Sequencing Center for Infectious Disease"/>
            <person name="Wu L."/>
            <person name="Ma J."/>
        </authorList>
    </citation>
    <scope>NUCLEOTIDE SEQUENCE [LARGE SCALE GENOMIC DNA]</scope>
    <source>
        <strain evidence="7 8">XZYJ18</strain>
    </source>
</reference>
<dbReference type="GO" id="GO:0016020">
    <property type="term" value="C:membrane"/>
    <property type="evidence" value="ECO:0007669"/>
    <property type="project" value="UniProtKB-SubCell"/>
</dbReference>
<dbReference type="AlphaFoldDB" id="A0ABD5PXV1"/>
<dbReference type="EMBL" id="JBHSHT010000001">
    <property type="protein sequence ID" value="MFC4823167.1"/>
    <property type="molecule type" value="Genomic_DNA"/>
</dbReference>
<feature type="transmembrane region" description="Helical" evidence="5">
    <location>
        <begin position="113"/>
        <end position="133"/>
    </location>
</feature>
<gene>
    <name evidence="7" type="ORF">ACFO9K_02705</name>
</gene>
<sequence>MRNAESRSPAGIGSRGVAMAIDAFVWFTLFFVATFLVATFTGEVVSSSTGVDADLTGTPALVALVLWLGLSIGYHTVLEWRYGKTIGKQLVNLRVARDDGSSLTLGSSLVRNVLRLADFLPLFYVFGIVLIVLSGRNQRLGDRVGNTVVVRT</sequence>
<keyword evidence="3 5" id="KW-1133">Transmembrane helix</keyword>
<evidence type="ECO:0000256" key="1">
    <source>
        <dbReference type="ARBA" id="ARBA00004141"/>
    </source>
</evidence>
<name>A0ABD5PXV1_9EURY</name>
<evidence type="ECO:0000313" key="8">
    <source>
        <dbReference type="Proteomes" id="UP001595945"/>
    </source>
</evidence>
<proteinExistence type="predicted"/>
<dbReference type="Pfam" id="PF06271">
    <property type="entry name" value="RDD"/>
    <property type="match status" value="1"/>
</dbReference>
<comment type="caution">
    <text evidence="7">The sequence shown here is derived from an EMBL/GenBank/DDBJ whole genome shotgun (WGS) entry which is preliminary data.</text>
</comment>